<proteinExistence type="predicted"/>
<gene>
    <name evidence="1" type="ORF">SEA_TRINA_131</name>
</gene>
<keyword evidence="2" id="KW-1185">Reference proteome</keyword>
<name>A0A2D0ZN12_9CAUD</name>
<dbReference type="EMBL" id="MF668286">
    <property type="protein sequence ID" value="ASZ74939.1"/>
    <property type="molecule type" value="Genomic_DNA"/>
</dbReference>
<accession>A0A2D0ZN12</accession>
<sequence length="150" mass="17173">MKYAIAIGDYSDDGHGKCDRYVVESDKDFDLKDIAKAYQQSRKELGKGIEDIATSYESWPLESDAQVFVDAGLQWPKDWFDPDEDDPEDLAEVLAENWDEDVWVYVFEFMVKRHLPEFNLKIVKSDLPVLFGDWGAVATKGQIGYGTFSM</sequence>
<reference evidence="2" key="1">
    <citation type="submission" date="2017-08" db="EMBL/GenBank/DDBJ databases">
        <authorList>
            <person name="de Groot N.N."/>
        </authorList>
    </citation>
    <scope>NUCLEOTIDE SEQUENCE [LARGE SCALE GENOMIC DNA]</scope>
</reference>
<organism evidence="1 2">
    <name type="scientific">Rhodococcus phage Trina</name>
    <dbReference type="NCBI Taxonomy" id="2027905"/>
    <lineage>
        <taxon>Viruses</taxon>
        <taxon>Duplodnaviria</taxon>
        <taxon>Heunggongvirae</taxon>
        <taxon>Uroviricota</taxon>
        <taxon>Caudoviricetes</taxon>
        <taxon>Trinavirus</taxon>
        <taxon>Trinavirus trina</taxon>
    </lineage>
</organism>
<protein>
    <submittedName>
        <fullName evidence="1">Uncharacterized protein</fullName>
    </submittedName>
</protein>
<evidence type="ECO:0000313" key="2">
    <source>
        <dbReference type="Proteomes" id="UP000231419"/>
    </source>
</evidence>
<dbReference type="Proteomes" id="UP000231419">
    <property type="component" value="Segment"/>
</dbReference>
<evidence type="ECO:0000313" key="1">
    <source>
        <dbReference type="EMBL" id="ASZ74939.1"/>
    </source>
</evidence>